<organism evidence="6 7">
    <name type="scientific">Megasphaera cerevisiae DSM 20462</name>
    <dbReference type="NCBI Taxonomy" id="1122219"/>
    <lineage>
        <taxon>Bacteria</taxon>
        <taxon>Bacillati</taxon>
        <taxon>Bacillota</taxon>
        <taxon>Negativicutes</taxon>
        <taxon>Veillonellales</taxon>
        <taxon>Veillonellaceae</taxon>
        <taxon>Megasphaera</taxon>
    </lineage>
</organism>
<evidence type="ECO:0000256" key="4">
    <source>
        <dbReference type="ARBA" id="ARBA00023136"/>
    </source>
</evidence>
<evidence type="ECO:0000256" key="2">
    <source>
        <dbReference type="ARBA" id="ARBA00022692"/>
    </source>
</evidence>
<accession>A0A0J6WXC1</accession>
<keyword evidence="2 5" id="KW-0812">Transmembrane</keyword>
<dbReference type="Gene3D" id="1.20.1530.20">
    <property type="match status" value="1"/>
</dbReference>
<comment type="caution">
    <text evidence="6">The sequence shown here is derived from an EMBL/GenBank/DDBJ whole genome shotgun (WGS) entry which is preliminary data.</text>
</comment>
<sequence length="330" mass="34763">MNVITRFSNFVGKNLTYLVLITIIGGYAAPAAFTWSIHNTVLLLGVVMFGMGMTLHASDFRLVVQRPREVLVGCVAHYTIMPLVAYGLVMAFGLTPELAVGMILLGSCPSGTASNVMSFLAKGDVPLAVSITTVSTLLAPLMMPFLVWALAGQWVTVSFLAMAMTVMKVILLPLVLGLLVHRLVGETYLAQMQKCLVLLSAFAVLSILGGVVAVNGAKIVSLGLFMVVLVLLHNLFGFALGYFTTGKLGFGKLQQHSVTLEVGMQNDALAISIAAVYFAPAVAIPAAVGAAVHQVTGSLLAGIFARHMDAQEARQQAHIAKETSAPAAGH</sequence>
<keyword evidence="4 5" id="KW-0472">Membrane</keyword>
<dbReference type="PANTHER" id="PTHR10361:SF28">
    <property type="entry name" value="P3 PROTEIN-RELATED"/>
    <property type="match status" value="1"/>
</dbReference>
<dbReference type="InterPro" id="IPR002657">
    <property type="entry name" value="BilAc:Na_symport/Acr3"/>
</dbReference>
<dbReference type="InterPro" id="IPR004710">
    <property type="entry name" value="Bilac:Na_transpt"/>
</dbReference>
<feature type="transmembrane region" description="Helical" evidence="5">
    <location>
        <begin position="127"/>
        <end position="151"/>
    </location>
</feature>
<dbReference type="GO" id="GO:0016020">
    <property type="term" value="C:membrane"/>
    <property type="evidence" value="ECO:0007669"/>
    <property type="project" value="UniProtKB-SubCell"/>
</dbReference>
<name>A0A0J6WXC1_9FIRM</name>
<feature type="transmembrane region" description="Helical" evidence="5">
    <location>
        <begin position="196"/>
        <end position="214"/>
    </location>
</feature>
<keyword evidence="7" id="KW-1185">Reference proteome</keyword>
<dbReference type="PANTHER" id="PTHR10361">
    <property type="entry name" value="SODIUM-BILE ACID COTRANSPORTER"/>
    <property type="match status" value="1"/>
</dbReference>
<keyword evidence="3 5" id="KW-1133">Transmembrane helix</keyword>
<proteinExistence type="predicted"/>
<feature type="transmembrane region" description="Helical" evidence="5">
    <location>
        <begin position="220"/>
        <end position="243"/>
    </location>
</feature>
<dbReference type="Pfam" id="PF01758">
    <property type="entry name" value="SBF"/>
    <property type="match status" value="1"/>
</dbReference>
<reference evidence="6 7" key="1">
    <citation type="submission" date="2015-06" db="EMBL/GenBank/DDBJ databases">
        <title>Draft genome sequence of beer spoilage bacterium Megasphaera cerevisiae type strain 20462.</title>
        <authorList>
            <person name="Kutumbaka K."/>
            <person name="Pasmowitz J."/>
            <person name="Mategko J."/>
            <person name="Reyes D."/>
            <person name="Friedrich A."/>
            <person name="Han S."/>
            <person name="Martens-Habbena W."/>
            <person name="Neal-McKinney J."/>
            <person name="Janagama H.K."/>
            <person name="Nadala C."/>
            <person name="Samadpour M."/>
        </authorList>
    </citation>
    <scope>NUCLEOTIDE SEQUENCE [LARGE SCALE GENOMIC DNA]</scope>
    <source>
        <strain evidence="6 7">DSM 20462</strain>
    </source>
</reference>
<feature type="transmembrane region" description="Helical" evidence="5">
    <location>
        <begin position="157"/>
        <end position="184"/>
    </location>
</feature>
<dbReference type="PATRIC" id="fig|1122219.3.peg.1283"/>
<dbReference type="EMBL" id="LEKT01000022">
    <property type="protein sequence ID" value="KMO86487.1"/>
    <property type="molecule type" value="Genomic_DNA"/>
</dbReference>
<dbReference type="InterPro" id="IPR038770">
    <property type="entry name" value="Na+/solute_symporter_sf"/>
</dbReference>
<evidence type="ECO:0000256" key="5">
    <source>
        <dbReference type="SAM" id="Phobius"/>
    </source>
</evidence>
<dbReference type="OrthoDB" id="9806785at2"/>
<comment type="subcellular location">
    <subcellularLocation>
        <location evidence="1">Membrane</location>
        <topology evidence="1">Multi-pass membrane protein</topology>
    </subcellularLocation>
</comment>
<evidence type="ECO:0000256" key="3">
    <source>
        <dbReference type="ARBA" id="ARBA00022989"/>
    </source>
</evidence>
<evidence type="ECO:0000313" key="7">
    <source>
        <dbReference type="Proteomes" id="UP000036503"/>
    </source>
</evidence>
<gene>
    <name evidence="6" type="ORF">AB840_07990</name>
</gene>
<protein>
    <submittedName>
        <fullName evidence="6">Symporter</fullName>
    </submittedName>
</protein>
<feature type="transmembrane region" description="Helical" evidence="5">
    <location>
        <begin position="41"/>
        <end position="58"/>
    </location>
</feature>
<dbReference type="InParanoid" id="A0A0J6WXC1"/>
<evidence type="ECO:0000313" key="6">
    <source>
        <dbReference type="EMBL" id="KMO86487.1"/>
    </source>
</evidence>
<feature type="transmembrane region" description="Helical" evidence="5">
    <location>
        <begin position="70"/>
        <end position="92"/>
    </location>
</feature>
<dbReference type="Proteomes" id="UP000036503">
    <property type="component" value="Unassembled WGS sequence"/>
</dbReference>
<feature type="transmembrane region" description="Helical" evidence="5">
    <location>
        <begin position="15"/>
        <end position="35"/>
    </location>
</feature>
<dbReference type="AlphaFoldDB" id="A0A0J6WXC1"/>
<evidence type="ECO:0000256" key="1">
    <source>
        <dbReference type="ARBA" id="ARBA00004141"/>
    </source>
</evidence>